<name>A0AA49GSQ8_9BACT</name>
<keyword evidence="5 8" id="KW-0408">Iron</keyword>
<keyword evidence="1 8" id="KW-0963">Cytoplasm</keyword>
<evidence type="ECO:0000256" key="1">
    <source>
        <dbReference type="ARBA" id="ARBA00022490"/>
    </source>
</evidence>
<feature type="binding site" evidence="8">
    <location>
        <begin position="146"/>
        <end position="150"/>
    </location>
    <ligand>
        <name>substrate</name>
    </ligand>
</feature>
<feature type="binding site" evidence="8">
    <location>
        <position position="196"/>
    </location>
    <ligand>
        <name>substrate</name>
    </ligand>
</feature>
<keyword evidence="6 8" id="KW-0012">Acyltransferase</keyword>
<reference evidence="10" key="1">
    <citation type="journal article" date="2023" name="Comput. Struct. Biotechnol. J.">
        <title>Discovery of a novel marine Bacteroidetes with a rich repertoire of carbohydrate-active enzymes.</title>
        <authorList>
            <person name="Chen B."/>
            <person name="Liu G."/>
            <person name="Chen Q."/>
            <person name="Wang H."/>
            <person name="Liu L."/>
            <person name="Tang K."/>
        </authorList>
    </citation>
    <scope>NUCLEOTIDE SEQUENCE</scope>
    <source>
        <strain evidence="10">TK19036</strain>
    </source>
</reference>
<accession>A0AA49GSQ8</accession>
<dbReference type="FunFam" id="3.30.420.40:FF:000040">
    <property type="entry name" value="tRNA N6-adenosine threonylcarbamoyltransferase"/>
    <property type="match status" value="1"/>
</dbReference>
<keyword evidence="4 8" id="KW-0479">Metal-binding</keyword>
<evidence type="ECO:0000256" key="4">
    <source>
        <dbReference type="ARBA" id="ARBA00022723"/>
    </source>
</evidence>
<evidence type="ECO:0000256" key="8">
    <source>
        <dbReference type="HAMAP-Rule" id="MF_01445"/>
    </source>
</evidence>
<feature type="binding site" evidence="8">
    <location>
        <position position="192"/>
    </location>
    <ligand>
        <name>substrate</name>
    </ligand>
</feature>
<dbReference type="NCBIfam" id="TIGR03723">
    <property type="entry name" value="T6A_TsaD_YgjD"/>
    <property type="match status" value="1"/>
</dbReference>
<comment type="subcellular location">
    <subcellularLocation>
        <location evidence="8">Cytoplasm</location>
    </subcellularLocation>
</comment>
<feature type="binding site" evidence="8">
    <location>
        <position position="127"/>
    </location>
    <ligand>
        <name>Fe cation</name>
        <dbReference type="ChEBI" id="CHEBI:24875"/>
    </ligand>
</feature>
<protein>
    <recommendedName>
        <fullName evidence="8">tRNA N6-adenosine threonylcarbamoyltransferase</fullName>
        <ecNumber evidence="8">2.3.1.234</ecNumber>
    </recommendedName>
    <alternativeName>
        <fullName evidence="8">N6-L-threonylcarbamoyladenine synthase</fullName>
        <shortName evidence="8">t(6)A synthase</shortName>
    </alternativeName>
    <alternativeName>
        <fullName evidence="8">t(6)A37 threonylcarbamoyladenosine biosynthesis protein TsaD</fullName>
    </alternativeName>
    <alternativeName>
        <fullName evidence="8">tRNA threonylcarbamoyladenosine biosynthesis protein TsaD</fullName>
    </alternativeName>
</protein>
<reference evidence="10" key="2">
    <citation type="journal article" date="2024" name="Antonie Van Leeuwenhoek">
        <title>Roseihalotalea indica gen. nov., sp. nov., a halophilic Bacteroidetes from mesopelagic Southwest Indian Ocean with higher carbohydrate metabolic potential.</title>
        <authorList>
            <person name="Chen B."/>
            <person name="Zhang M."/>
            <person name="Lin D."/>
            <person name="Ye J."/>
            <person name="Tang K."/>
        </authorList>
    </citation>
    <scope>NUCLEOTIDE SEQUENCE</scope>
    <source>
        <strain evidence="10">TK19036</strain>
    </source>
</reference>
<dbReference type="GO" id="GO:0002949">
    <property type="term" value="P:tRNA threonylcarbamoyladenosine modification"/>
    <property type="evidence" value="ECO:0007669"/>
    <property type="project" value="UniProtKB-UniRule"/>
</dbReference>
<dbReference type="GO" id="GO:0061711">
    <property type="term" value="F:tRNA N(6)-L-threonylcarbamoyladenine synthase activity"/>
    <property type="evidence" value="ECO:0007669"/>
    <property type="project" value="UniProtKB-EC"/>
</dbReference>
<evidence type="ECO:0000256" key="2">
    <source>
        <dbReference type="ARBA" id="ARBA00022679"/>
    </source>
</evidence>
<dbReference type="AlphaFoldDB" id="A0AA49GSQ8"/>
<keyword evidence="2 8" id="KW-0808">Transferase</keyword>
<organism evidence="10">
    <name type="scientific">Roseihalotalea indica</name>
    <dbReference type="NCBI Taxonomy" id="2867963"/>
    <lineage>
        <taxon>Bacteria</taxon>
        <taxon>Pseudomonadati</taxon>
        <taxon>Bacteroidota</taxon>
        <taxon>Cytophagia</taxon>
        <taxon>Cytophagales</taxon>
        <taxon>Catalimonadaceae</taxon>
        <taxon>Roseihalotalea</taxon>
    </lineage>
</organism>
<evidence type="ECO:0000259" key="9">
    <source>
        <dbReference type="Pfam" id="PF00814"/>
    </source>
</evidence>
<dbReference type="CDD" id="cd24133">
    <property type="entry name" value="ASKHA_NBD_TsaD_bac"/>
    <property type="match status" value="1"/>
</dbReference>
<dbReference type="InterPro" id="IPR000905">
    <property type="entry name" value="Gcp-like_dom"/>
</dbReference>
<dbReference type="Pfam" id="PF00814">
    <property type="entry name" value="TsaD"/>
    <property type="match status" value="1"/>
</dbReference>
<dbReference type="InterPro" id="IPR043129">
    <property type="entry name" value="ATPase_NBD"/>
</dbReference>
<dbReference type="PRINTS" id="PR00789">
    <property type="entry name" value="OSIALOPTASE"/>
</dbReference>
<dbReference type="PANTHER" id="PTHR11735:SF6">
    <property type="entry name" value="TRNA N6-ADENOSINE THREONYLCARBAMOYLTRANSFERASE, MITOCHONDRIAL"/>
    <property type="match status" value="1"/>
</dbReference>
<feature type="binding site" evidence="8">
    <location>
        <position position="123"/>
    </location>
    <ligand>
        <name>Fe cation</name>
        <dbReference type="ChEBI" id="CHEBI:24875"/>
    </ligand>
</feature>
<evidence type="ECO:0000256" key="5">
    <source>
        <dbReference type="ARBA" id="ARBA00023004"/>
    </source>
</evidence>
<comment type="similarity">
    <text evidence="8">Belongs to the KAE1 / TsaD family.</text>
</comment>
<dbReference type="EMBL" id="CP120682">
    <property type="protein sequence ID" value="WKN36674.1"/>
    <property type="molecule type" value="Genomic_DNA"/>
</dbReference>
<keyword evidence="3 8" id="KW-0819">tRNA processing</keyword>
<dbReference type="PANTHER" id="PTHR11735">
    <property type="entry name" value="TRNA N6-ADENOSINE THREONYLCARBAMOYLTRANSFERASE"/>
    <property type="match status" value="1"/>
</dbReference>
<dbReference type="GO" id="GO:0005737">
    <property type="term" value="C:cytoplasm"/>
    <property type="evidence" value="ECO:0007669"/>
    <property type="project" value="UniProtKB-SubCell"/>
</dbReference>
<evidence type="ECO:0000256" key="6">
    <source>
        <dbReference type="ARBA" id="ARBA00023315"/>
    </source>
</evidence>
<dbReference type="GO" id="GO:0005506">
    <property type="term" value="F:iron ion binding"/>
    <property type="evidence" value="ECO:0007669"/>
    <property type="project" value="UniProtKB-UniRule"/>
</dbReference>
<dbReference type="Gene3D" id="3.30.420.40">
    <property type="match status" value="2"/>
</dbReference>
<dbReference type="InterPro" id="IPR022450">
    <property type="entry name" value="TsaD"/>
</dbReference>
<dbReference type="EC" id="2.3.1.234" evidence="8"/>
<dbReference type="NCBIfam" id="TIGR00329">
    <property type="entry name" value="gcp_kae1"/>
    <property type="match status" value="1"/>
</dbReference>
<feature type="binding site" evidence="8">
    <location>
        <position position="315"/>
    </location>
    <ligand>
        <name>Fe cation</name>
        <dbReference type="ChEBI" id="CHEBI:24875"/>
    </ligand>
</feature>
<evidence type="ECO:0000256" key="7">
    <source>
        <dbReference type="ARBA" id="ARBA00048117"/>
    </source>
</evidence>
<dbReference type="SUPFAM" id="SSF53067">
    <property type="entry name" value="Actin-like ATPase domain"/>
    <property type="match status" value="2"/>
</dbReference>
<comment type="catalytic activity">
    <reaction evidence="7 8">
        <text>L-threonylcarbamoyladenylate + adenosine(37) in tRNA = N(6)-L-threonylcarbamoyladenosine(37) in tRNA + AMP + H(+)</text>
        <dbReference type="Rhea" id="RHEA:37059"/>
        <dbReference type="Rhea" id="RHEA-COMP:10162"/>
        <dbReference type="Rhea" id="RHEA-COMP:10163"/>
        <dbReference type="ChEBI" id="CHEBI:15378"/>
        <dbReference type="ChEBI" id="CHEBI:73682"/>
        <dbReference type="ChEBI" id="CHEBI:74411"/>
        <dbReference type="ChEBI" id="CHEBI:74418"/>
        <dbReference type="ChEBI" id="CHEBI:456215"/>
        <dbReference type="EC" id="2.3.1.234"/>
    </reaction>
</comment>
<feature type="binding site" evidence="8">
    <location>
        <position position="287"/>
    </location>
    <ligand>
        <name>substrate</name>
    </ligand>
</feature>
<gene>
    <name evidence="8 10" type="primary">tsaD</name>
    <name evidence="10" type="ORF">K4G66_30385</name>
</gene>
<feature type="domain" description="Gcp-like" evidence="9">
    <location>
        <begin position="36"/>
        <end position="321"/>
    </location>
</feature>
<dbReference type="InterPro" id="IPR017860">
    <property type="entry name" value="Peptidase_M22_CS"/>
</dbReference>
<dbReference type="HAMAP" id="MF_01445">
    <property type="entry name" value="TsaD"/>
    <property type="match status" value="1"/>
</dbReference>
<proteinExistence type="inferred from homology"/>
<sequence length="347" mass="37474">MNKDILNNPRRPSSTIILAVESSCDETSAAISKNGEVLSNIVATQAVHEIYGGVVPELASRAHQQNIVPVVHQALQSANITKTMLSAVAYTKGPGLLGALLVGSSFIKSLAWGLNIPLISVNHMQAHILAHFIEPPVPAFPFLCLTVSGGHTQLVVVRDYLKMEIIGETTDDAVGEAFDKIAKLLGLPYPGGPHLDRLAKEGDPLRFSFPSASVPELNFSFSGIKTAVLYFLREQVRKDEHFVEKNLPDLSASVQHTLVSMLLAKVEAAANQTGIREIAIAGGVSANSGLRMQLTELAQKQSWRVYIPKLEYCTDNAAMIAMAAHFQYLGGQTDTLSVSPNPRLRFG</sequence>
<dbReference type="PROSITE" id="PS01016">
    <property type="entry name" value="GLYCOPROTEASE"/>
    <property type="match status" value="1"/>
</dbReference>
<evidence type="ECO:0000313" key="10">
    <source>
        <dbReference type="EMBL" id="WKN36674.1"/>
    </source>
</evidence>
<feature type="binding site" evidence="8">
    <location>
        <position position="179"/>
    </location>
    <ligand>
        <name>substrate</name>
    </ligand>
</feature>
<dbReference type="InterPro" id="IPR017861">
    <property type="entry name" value="KAE1/TsaD"/>
</dbReference>
<evidence type="ECO:0000256" key="3">
    <source>
        <dbReference type="ARBA" id="ARBA00022694"/>
    </source>
</evidence>
<comment type="cofactor">
    <cofactor evidence="8">
        <name>Fe(2+)</name>
        <dbReference type="ChEBI" id="CHEBI:29033"/>
    </cofactor>
    <text evidence="8">Binds 1 Fe(2+) ion per subunit.</text>
</comment>
<comment type="function">
    <text evidence="8">Required for the formation of a threonylcarbamoyl group on adenosine at position 37 (t(6)A37) in tRNAs that read codons beginning with adenine. Is involved in the transfer of the threonylcarbamoyl moiety of threonylcarbamoyl-AMP (TC-AMP) to the N6 group of A37, together with TsaE and TsaB. TsaD likely plays a direct catalytic role in this reaction.</text>
</comment>